<feature type="transmembrane region" description="Helical" evidence="2">
    <location>
        <begin position="204"/>
        <end position="224"/>
    </location>
</feature>
<accession>A0A7I7XMR5</accession>
<feature type="transmembrane region" description="Helical" evidence="2">
    <location>
        <begin position="144"/>
        <end position="165"/>
    </location>
</feature>
<feature type="region of interest" description="Disordered" evidence="1">
    <location>
        <begin position="1"/>
        <end position="20"/>
    </location>
</feature>
<feature type="transmembrane region" description="Helical" evidence="2">
    <location>
        <begin position="417"/>
        <end position="436"/>
    </location>
</feature>
<evidence type="ECO:0000313" key="3">
    <source>
        <dbReference type="EMBL" id="BBZ30517.1"/>
    </source>
</evidence>
<feature type="transmembrane region" description="Helical" evidence="2">
    <location>
        <begin position="277"/>
        <end position="296"/>
    </location>
</feature>
<keyword evidence="4" id="KW-1185">Reference proteome</keyword>
<dbReference type="KEGG" id="mmag:MMAD_48120"/>
<feature type="transmembrane region" description="Helical" evidence="2">
    <location>
        <begin position="390"/>
        <end position="411"/>
    </location>
</feature>
<sequence>MTTRFLDAPVGARPSEGYAPPGEAGSRVLAVTAFLLIGFRQTDLLPLVPLGLSPARFLLFAGAGLWVLTRLTGQRSPYRLAILGPVLTIYALSVMVAYGAQMTRPTPAPNIDPIFVVQLLLVLVVLFVFTVIHSAAGLLRVIKGLVAGACLSATLALLAIVTGSATGPVLRIPGTVDGAGIPFTVDDVFRGGMIRAQGSASHPLELACVLIVIFPLALAMTLSLRAQGKRWWPWAVASAVIVAGSAATLSRSGTVGLVVSMAVMACYWPIRRTVTIFASCAAVIGAALLLQVPFVTKYATIFSADSSVAQRAAVTSALPFDITPFGMYARATGASSSGAGVPTLDDQYLKALSETGVFGFLAYVLLIGTTVVLAFRAFRNARAGRCDRQRAQLFIGIAASISAYAVVSLFLDMAGFLQIWTLMWVLISLTAVAYRLSRTPGRDT</sequence>
<evidence type="ECO:0000256" key="2">
    <source>
        <dbReference type="SAM" id="Phobius"/>
    </source>
</evidence>
<proteinExistence type="predicted"/>
<feature type="transmembrane region" description="Helical" evidence="2">
    <location>
        <begin position="357"/>
        <end position="378"/>
    </location>
</feature>
<reference evidence="3 4" key="1">
    <citation type="journal article" date="2019" name="Emerg. Microbes Infect.">
        <title>Comprehensive subspecies identification of 175 nontuberculous mycobacteria species based on 7547 genomic profiles.</title>
        <authorList>
            <person name="Matsumoto Y."/>
            <person name="Kinjo T."/>
            <person name="Motooka D."/>
            <person name="Nabeya D."/>
            <person name="Jung N."/>
            <person name="Uechi K."/>
            <person name="Horii T."/>
            <person name="Iida T."/>
            <person name="Fujita J."/>
            <person name="Nakamura S."/>
        </authorList>
    </citation>
    <scope>NUCLEOTIDE SEQUENCE [LARGE SCALE GENOMIC DNA]</scope>
    <source>
        <strain evidence="3 4">JCM 13574</strain>
    </source>
</reference>
<gene>
    <name evidence="3" type="ORF">MMAD_48120</name>
</gene>
<keyword evidence="2" id="KW-0472">Membrane</keyword>
<dbReference type="AlphaFoldDB" id="A0A7I7XMR5"/>
<dbReference type="InterPro" id="IPR051533">
    <property type="entry name" value="WaaL-like"/>
</dbReference>
<feature type="transmembrane region" description="Helical" evidence="2">
    <location>
        <begin position="231"/>
        <end position="247"/>
    </location>
</feature>
<feature type="transmembrane region" description="Helical" evidence="2">
    <location>
        <begin position="253"/>
        <end position="270"/>
    </location>
</feature>
<name>A0A7I7XMR5_9MYCO</name>
<dbReference type="RefSeq" id="WP_163741885.1">
    <property type="nucleotide sequence ID" value="NZ_AP022610.1"/>
</dbReference>
<evidence type="ECO:0000313" key="4">
    <source>
        <dbReference type="Proteomes" id="UP000466517"/>
    </source>
</evidence>
<organism evidence="3 4">
    <name type="scientific">Mycolicibacterium madagascariense</name>
    <dbReference type="NCBI Taxonomy" id="212765"/>
    <lineage>
        <taxon>Bacteria</taxon>
        <taxon>Bacillati</taxon>
        <taxon>Actinomycetota</taxon>
        <taxon>Actinomycetes</taxon>
        <taxon>Mycobacteriales</taxon>
        <taxon>Mycobacteriaceae</taxon>
        <taxon>Mycolicibacterium</taxon>
    </lineage>
</organism>
<dbReference type="PANTHER" id="PTHR37422:SF13">
    <property type="entry name" value="LIPOPOLYSACCHARIDE BIOSYNTHESIS PROTEIN PA4999-RELATED"/>
    <property type="match status" value="1"/>
</dbReference>
<keyword evidence="2" id="KW-0812">Transmembrane</keyword>
<dbReference type="Proteomes" id="UP000466517">
    <property type="component" value="Chromosome"/>
</dbReference>
<feature type="transmembrane region" description="Helical" evidence="2">
    <location>
        <begin position="80"/>
        <end position="101"/>
    </location>
</feature>
<evidence type="ECO:0000256" key="1">
    <source>
        <dbReference type="SAM" id="MobiDB-lite"/>
    </source>
</evidence>
<feature type="transmembrane region" description="Helical" evidence="2">
    <location>
        <begin position="113"/>
        <end position="132"/>
    </location>
</feature>
<protein>
    <recommendedName>
        <fullName evidence="5">O-antigen polymerase</fullName>
    </recommendedName>
</protein>
<feature type="transmembrane region" description="Helical" evidence="2">
    <location>
        <begin position="44"/>
        <end position="68"/>
    </location>
</feature>
<evidence type="ECO:0008006" key="5">
    <source>
        <dbReference type="Google" id="ProtNLM"/>
    </source>
</evidence>
<dbReference type="PANTHER" id="PTHR37422">
    <property type="entry name" value="TEICHURONIC ACID BIOSYNTHESIS PROTEIN TUAE"/>
    <property type="match status" value="1"/>
</dbReference>
<dbReference type="EMBL" id="AP022610">
    <property type="protein sequence ID" value="BBZ30517.1"/>
    <property type="molecule type" value="Genomic_DNA"/>
</dbReference>
<keyword evidence="2" id="KW-1133">Transmembrane helix</keyword>